<dbReference type="PANTHER" id="PTHR38344:SF1">
    <property type="entry name" value="INORGANIC CARBON TRANSPORTER SUBUNIT DABA-RELATED"/>
    <property type="match status" value="1"/>
</dbReference>
<comment type="cofactor">
    <cofactor evidence="6">
        <name>Zn(2+)</name>
        <dbReference type="ChEBI" id="CHEBI:29105"/>
    </cofactor>
</comment>
<evidence type="ECO:0000313" key="7">
    <source>
        <dbReference type="EMBL" id="PVX30043.1"/>
    </source>
</evidence>
<reference evidence="7 8" key="1">
    <citation type="submission" date="2018-05" db="EMBL/GenBank/DDBJ databases">
        <title>Description of Sphingomonas pokkalii sp nov, isolated from the rhizosphere of saline tolerant pokkali rice and its draft genome analysis.</title>
        <authorList>
            <person name="Menon R."/>
            <person name="Kumari S."/>
            <person name="Rameshkumar N."/>
        </authorList>
    </citation>
    <scope>NUCLEOTIDE SEQUENCE [LARGE SCALE GENOMIC DNA]</scope>
    <source>
        <strain evidence="7 8">L3B27</strain>
    </source>
</reference>
<dbReference type="PANTHER" id="PTHR38344">
    <property type="entry name" value="UPF0753 PROTEIN AQ_863"/>
    <property type="match status" value="1"/>
</dbReference>
<comment type="similarity">
    <text evidence="6">Belongs to the inorganic carbon transporter (TC 9.A.2) DabA family.</text>
</comment>
<keyword evidence="1 6" id="KW-0813">Transport</keyword>
<accession>A0A2U0SFA3</accession>
<dbReference type="Pfam" id="PF10070">
    <property type="entry name" value="DabA"/>
    <property type="match status" value="1"/>
</dbReference>
<evidence type="ECO:0000256" key="1">
    <source>
        <dbReference type="ARBA" id="ARBA00022448"/>
    </source>
</evidence>
<evidence type="ECO:0000313" key="8">
    <source>
        <dbReference type="Proteomes" id="UP000245890"/>
    </source>
</evidence>
<keyword evidence="8" id="KW-1185">Reference proteome</keyword>
<comment type="subunit">
    <text evidence="6">Forms a complex with DabB.</text>
</comment>
<organism evidence="7 8">
    <name type="scientific">Sphingomonas pokkalii</name>
    <dbReference type="NCBI Taxonomy" id="2175090"/>
    <lineage>
        <taxon>Bacteria</taxon>
        <taxon>Pseudomonadati</taxon>
        <taxon>Pseudomonadota</taxon>
        <taxon>Alphaproteobacteria</taxon>
        <taxon>Sphingomonadales</taxon>
        <taxon>Sphingomonadaceae</taxon>
        <taxon>Sphingomonas</taxon>
    </lineage>
</organism>
<dbReference type="OrthoDB" id="9805101at2"/>
<dbReference type="InterPro" id="IPR018752">
    <property type="entry name" value="DabA"/>
</dbReference>
<dbReference type="HAMAP" id="MF_01871">
    <property type="entry name" value="DabA"/>
    <property type="match status" value="1"/>
</dbReference>
<dbReference type="GO" id="GO:0005886">
    <property type="term" value="C:plasma membrane"/>
    <property type="evidence" value="ECO:0007669"/>
    <property type="project" value="UniProtKB-SubCell"/>
</dbReference>
<evidence type="ECO:0000256" key="4">
    <source>
        <dbReference type="ARBA" id="ARBA00022833"/>
    </source>
</evidence>
<comment type="subcellular location">
    <subcellularLocation>
        <location evidence="6">Cell membrane</location>
        <topology evidence="6">Peripheral membrane protein</topology>
    </subcellularLocation>
</comment>
<sequence>MYRSATADPQSYAPQPSYVGMVLEAAEHAARGIPPLWPLATSVAVNPFLGHTGRGLAHASAWLARSAGTRATMPRRWYRERIAAGEVTEADLREAWRAAPAAERPARFEQVLAAIDHDPAGPVPYPTLAEMAAVAGTDWPSLVAEQIGAWAGSYFDAGQALWAAPQAVGAYAGWREQARVDRTPEIFGLPGFRAFVASAPAAASDAIAVSAARLGLRAEAAMRYFERLLMTLGGWAQYARYRRWQAELAGAADDTLLDLLAVRLVWEAALWELGGAALRQRWSAAVGIYAAPARPDEDAWVDAILQHAAERAEQRRLETRLRAPVARPGTVAPIAQMAFCIDVRSEPIRAAIERVAPDIQTLGFAGFFGLGTAHRPHGACSHEARLPVLLRPGLTSDDGADPHREALDHAIGRGDRAWGRFKQAAVSSFAFVESAGLAYGAKLLKATLGMGGAAHATDARPRFQPPLPPQQAIDNAERILRAMSLTADFAPLLILVGHGAVVTNNLHASALQCGACGGHAGDVNARLLAALLNDPVVRAGLATRGITIPAETVAIAALHDTASDRIRLFPEDRAEAPSVELDLVEKALARASVDAAIARAARLPRAEGAKQIAARGRDWAEVRPEWGLAGCSAFLAAPRVRSAGRALGGRVFLHEYDWQSDAELSVLELILTAPVVVASWISLQYYGSSVAPGVFGAGNKLLHNAVGGIGVLEGNGGTLRGGLPWQSVHDGERLVHDPLRLTVVIEAPTAAIGQILARHDGVRALFDHHWLHLLAMDETGRIAWRYAGGLEWVPFTEGEAGQ</sequence>
<dbReference type="EMBL" id="QENQ01000001">
    <property type="protein sequence ID" value="PVX30043.1"/>
    <property type="molecule type" value="Genomic_DNA"/>
</dbReference>
<dbReference type="Proteomes" id="UP000245890">
    <property type="component" value="Unassembled WGS sequence"/>
</dbReference>
<feature type="binding site" evidence="6">
    <location>
        <position position="498"/>
    </location>
    <ligand>
        <name>Zn(2+)</name>
        <dbReference type="ChEBI" id="CHEBI:29105"/>
    </ligand>
</feature>
<evidence type="ECO:0000256" key="6">
    <source>
        <dbReference type="HAMAP-Rule" id="MF_01871"/>
    </source>
</evidence>
<name>A0A2U0SFA3_9SPHN</name>
<evidence type="ECO:0000256" key="3">
    <source>
        <dbReference type="ARBA" id="ARBA00022723"/>
    </source>
</evidence>
<comment type="function">
    <text evidence="6">Part of an energy-coupled inorganic carbon pump.</text>
</comment>
<evidence type="ECO:0000256" key="2">
    <source>
        <dbReference type="ARBA" id="ARBA00022475"/>
    </source>
</evidence>
<proteinExistence type="inferred from homology"/>
<feature type="binding site" evidence="6">
    <location>
        <position position="342"/>
    </location>
    <ligand>
        <name>Zn(2+)</name>
        <dbReference type="ChEBI" id="CHEBI:29105"/>
    </ligand>
</feature>
<keyword evidence="5 6" id="KW-0472">Membrane</keyword>
<feature type="binding site" evidence="6">
    <location>
        <position position="340"/>
    </location>
    <ligand>
        <name>Zn(2+)</name>
        <dbReference type="ChEBI" id="CHEBI:29105"/>
    </ligand>
</feature>
<dbReference type="GO" id="GO:0008270">
    <property type="term" value="F:zinc ion binding"/>
    <property type="evidence" value="ECO:0007669"/>
    <property type="project" value="UniProtKB-UniRule"/>
</dbReference>
<feature type="binding site" evidence="6">
    <location>
        <position position="513"/>
    </location>
    <ligand>
        <name>Zn(2+)</name>
        <dbReference type="ChEBI" id="CHEBI:29105"/>
    </ligand>
</feature>
<dbReference type="RefSeq" id="WP_116469460.1">
    <property type="nucleotide sequence ID" value="NZ_QENQ01000001.1"/>
</dbReference>
<dbReference type="AlphaFoldDB" id="A0A2U0SFA3"/>
<comment type="caution">
    <text evidence="7">The sequence shown here is derived from an EMBL/GenBank/DDBJ whole genome shotgun (WGS) entry which is preliminary data.</text>
</comment>
<protein>
    <recommendedName>
        <fullName evidence="6">Probable inorganic carbon transporter subunit DabA</fullName>
    </recommendedName>
</protein>
<keyword evidence="4 6" id="KW-0862">Zinc</keyword>
<evidence type="ECO:0000256" key="5">
    <source>
        <dbReference type="ARBA" id="ARBA00023136"/>
    </source>
</evidence>
<gene>
    <name evidence="6" type="primary">dabA</name>
    <name evidence="7" type="ORF">DD559_12480</name>
</gene>
<keyword evidence="3 6" id="KW-0479">Metal-binding</keyword>
<keyword evidence="2 6" id="KW-1003">Cell membrane</keyword>